<dbReference type="InterPro" id="IPR041657">
    <property type="entry name" value="HTH_17"/>
</dbReference>
<gene>
    <name evidence="2" type="ORF">CZ674_01055</name>
</gene>
<organism evidence="2 3">
    <name type="scientific">Agrococcus casei LMG 22410</name>
    <dbReference type="NCBI Taxonomy" id="1255656"/>
    <lineage>
        <taxon>Bacteria</taxon>
        <taxon>Bacillati</taxon>
        <taxon>Actinomycetota</taxon>
        <taxon>Actinomycetes</taxon>
        <taxon>Micrococcales</taxon>
        <taxon>Microbacteriaceae</taxon>
        <taxon>Agrococcus</taxon>
    </lineage>
</organism>
<proteinExistence type="predicted"/>
<dbReference type="GO" id="GO:0003677">
    <property type="term" value="F:DNA binding"/>
    <property type="evidence" value="ECO:0007669"/>
    <property type="project" value="InterPro"/>
</dbReference>
<dbReference type="GeneID" id="303171791"/>
<dbReference type="OrthoDB" id="5524782at2"/>
<evidence type="ECO:0000313" key="3">
    <source>
        <dbReference type="Proteomes" id="UP000195787"/>
    </source>
</evidence>
<name>A0A1R4EV76_9MICO</name>
<keyword evidence="3" id="KW-1185">Reference proteome</keyword>
<dbReference type="InterPro" id="IPR010093">
    <property type="entry name" value="SinI_DNA-bd"/>
</dbReference>
<sequence length="83" mass="9195">MTIREPYLSLADVALTLDVSVRDIAQLIADGELPAIRVGGQQRVTQSSLEEYLADQHEQQRRSALWQGSQTASVIDLFGPRSK</sequence>
<dbReference type="RefSeq" id="WP_086990364.1">
    <property type="nucleotide sequence ID" value="NZ_FUHU01000004.1"/>
</dbReference>
<accession>A0A1R4EV76</accession>
<protein>
    <recommendedName>
        <fullName evidence="1">Helix-turn-helix domain-containing protein</fullName>
    </recommendedName>
</protein>
<feature type="domain" description="Helix-turn-helix" evidence="1">
    <location>
        <begin position="7"/>
        <end position="56"/>
    </location>
</feature>
<evidence type="ECO:0000313" key="2">
    <source>
        <dbReference type="EMBL" id="SJM47479.1"/>
    </source>
</evidence>
<dbReference type="EMBL" id="FUHU01000004">
    <property type="protein sequence ID" value="SJM47479.1"/>
    <property type="molecule type" value="Genomic_DNA"/>
</dbReference>
<dbReference type="Pfam" id="PF12728">
    <property type="entry name" value="HTH_17"/>
    <property type="match status" value="1"/>
</dbReference>
<reference evidence="2 3" key="1">
    <citation type="submission" date="2017-02" db="EMBL/GenBank/DDBJ databases">
        <authorList>
            <person name="Peterson S.W."/>
        </authorList>
    </citation>
    <scope>NUCLEOTIDE SEQUENCE [LARGE SCALE GENOMIC DNA]</scope>
    <source>
        <strain evidence="2 3">LMG 22410</strain>
    </source>
</reference>
<dbReference type="NCBIfam" id="TIGR01764">
    <property type="entry name" value="excise"/>
    <property type="match status" value="1"/>
</dbReference>
<dbReference type="Proteomes" id="UP000195787">
    <property type="component" value="Unassembled WGS sequence"/>
</dbReference>
<dbReference type="AlphaFoldDB" id="A0A1R4EV76"/>
<evidence type="ECO:0000259" key="1">
    <source>
        <dbReference type="Pfam" id="PF12728"/>
    </source>
</evidence>